<organism evidence="7">
    <name type="scientific">Gordonia amarae</name>
    <dbReference type="NCBI Taxonomy" id="36821"/>
    <lineage>
        <taxon>Bacteria</taxon>
        <taxon>Bacillati</taxon>
        <taxon>Actinomycetota</taxon>
        <taxon>Actinomycetes</taxon>
        <taxon>Mycobacteriales</taxon>
        <taxon>Gordoniaceae</taxon>
        <taxon>Gordonia</taxon>
    </lineage>
</organism>
<dbReference type="GO" id="GO:0004563">
    <property type="term" value="F:beta-N-acetylhexosaminidase activity"/>
    <property type="evidence" value="ECO:0007669"/>
    <property type="project" value="UniProtKB-EC"/>
</dbReference>
<comment type="catalytic activity">
    <reaction evidence="1">
        <text>Hydrolysis of terminal non-reducing N-acetyl-D-hexosamine residues in N-acetyl-beta-D-hexosaminides.</text>
        <dbReference type="EC" id="3.2.1.52"/>
    </reaction>
</comment>
<dbReference type="AlphaFoldDB" id="A0A857KQT8"/>
<evidence type="ECO:0000313" key="7">
    <source>
        <dbReference type="EMBL" id="QHN41760.1"/>
    </source>
</evidence>
<dbReference type="Pfam" id="PF00933">
    <property type="entry name" value="Glyco_hydro_3"/>
    <property type="match status" value="1"/>
</dbReference>
<sequence>MTQRQKLAQLIMVGVTGTADARQVVRSEQIGGIFIGSWTDKSILTSGAAANISRSAKIPLMVSVDQEGGRVSRLSDLGIDAPSARQLAQSKTLAQVRSIAAQMGRQMKRLGVTVDFAPSIDVSNESDNEVIGDRSFSNDPNVVTRFGGAFARGLADAGIIPVYKHFPGHGHGSGDSHLGVVQTPPLASLQNSDLVPFRRLLANPGPAAAMVGHLIVPGLTSPDMPASLDAKAIRMLRTGKGYNGPAFNGVIFSDDLGSMAAISSKYPITQAAVLSIRAGVDVALWTTTDQVPAVLDSLEAAVRDGRLSKSAVDTKVVRVLRAKGVLTC</sequence>
<gene>
    <name evidence="7" type="ORF">GII30_02890</name>
</gene>
<accession>A0A857KQT8</accession>
<dbReference type="SUPFAM" id="SSF51445">
    <property type="entry name" value="(Trans)glycosidases"/>
    <property type="match status" value="1"/>
</dbReference>
<dbReference type="Gene3D" id="3.20.20.300">
    <property type="entry name" value="Glycoside hydrolase, family 3, N-terminal domain"/>
    <property type="match status" value="1"/>
</dbReference>
<protein>
    <recommendedName>
        <fullName evidence="3">beta-N-acetylhexosaminidase</fullName>
        <ecNumber evidence="3">3.2.1.52</ecNumber>
    </recommendedName>
</protein>
<evidence type="ECO:0000256" key="4">
    <source>
        <dbReference type="ARBA" id="ARBA00022801"/>
    </source>
</evidence>
<keyword evidence="5" id="KW-0326">Glycosidase</keyword>
<dbReference type="InterPro" id="IPR001764">
    <property type="entry name" value="Glyco_hydro_3_N"/>
</dbReference>
<evidence type="ECO:0000256" key="2">
    <source>
        <dbReference type="ARBA" id="ARBA00005336"/>
    </source>
</evidence>
<dbReference type="GO" id="GO:0009254">
    <property type="term" value="P:peptidoglycan turnover"/>
    <property type="evidence" value="ECO:0007669"/>
    <property type="project" value="TreeGrafter"/>
</dbReference>
<evidence type="ECO:0000256" key="1">
    <source>
        <dbReference type="ARBA" id="ARBA00001231"/>
    </source>
</evidence>
<name>A0A857KQT8_9ACTN</name>
<feature type="domain" description="Glycoside hydrolase family 3 N-terminal" evidence="6">
    <location>
        <begin position="4"/>
        <end position="321"/>
    </location>
</feature>
<dbReference type="PANTHER" id="PTHR30480">
    <property type="entry name" value="BETA-HEXOSAMINIDASE-RELATED"/>
    <property type="match status" value="1"/>
</dbReference>
<dbReference type="InterPro" id="IPR050226">
    <property type="entry name" value="NagZ_Beta-hexosaminidase"/>
</dbReference>
<reference evidence="7" key="1">
    <citation type="journal article" date="2021" name="Nat. Microbiol.">
        <title>Cocultivation of an ultrasmall environmental parasitic bacterium with lytic ability against bacteria associated with wastewater foams.</title>
        <authorList>
            <person name="Batinovic S."/>
            <person name="Rose J.J.A."/>
            <person name="Ratcliffe J."/>
            <person name="Seviour R.J."/>
            <person name="Petrovski S."/>
        </authorList>
    </citation>
    <scope>NUCLEOTIDE SEQUENCE</scope>
    <source>
        <strain evidence="7">CON44</strain>
    </source>
</reference>
<evidence type="ECO:0000256" key="3">
    <source>
        <dbReference type="ARBA" id="ARBA00012663"/>
    </source>
</evidence>
<dbReference type="InterPro" id="IPR036962">
    <property type="entry name" value="Glyco_hydro_3_N_sf"/>
</dbReference>
<dbReference type="EC" id="3.2.1.52" evidence="3"/>
<dbReference type="InterPro" id="IPR017853">
    <property type="entry name" value="GH"/>
</dbReference>
<comment type="similarity">
    <text evidence="2">Belongs to the glycosyl hydrolase 3 family.</text>
</comment>
<dbReference type="PANTHER" id="PTHR30480:SF13">
    <property type="entry name" value="BETA-HEXOSAMINIDASE"/>
    <property type="match status" value="1"/>
</dbReference>
<keyword evidence="4 7" id="KW-0378">Hydrolase</keyword>
<proteinExistence type="inferred from homology"/>
<dbReference type="EMBL" id="CP045810">
    <property type="protein sequence ID" value="QHN41760.1"/>
    <property type="molecule type" value="Genomic_DNA"/>
</dbReference>
<evidence type="ECO:0000256" key="5">
    <source>
        <dbReference type="ARBA" id="ARBA00023295"/>
    </source>
</evidence>
<evidence type="ECO:0000259" key="6">
    <source>
        <dbReference type="Pfam" id="PF00933"/>
    </source>
</evidence>
<dbReference type="GO" id="GO:0005975">
    <property type="term" value="P:carbohydrate metabolic process"/>
    <property type="evidence" value="ECO:0007669"/>
    <property type="project" value="InterPro"/>
</dbReference>